<name>B1HP89_LYSSC</name>
<dbReference type="EMBL" id="CP000817">
    <property type="protein sequence ID" value="ACA40535.1"/>
    <property type="molecule type" value="Genomic_DNA"/>
</dbReference>
<evidence type="ECO:0000313" key="2">
    <source>
        <dbReference type="Proteomes" id="UP000002164"/>
    </source>
</evidence>
<reference evidence="1 2" key="1">
    <citation type="journal article" date="2008" name="J. Bacteriol.">
        <title>Complete genome sequence of the mosquitocidal bacterium Bacillus sphaericus C3-41 and comparison with those of closely related Bacillus species.</title>
        <authorList>
            <person name="Hu X."/>
            <person name="Fan W."/>
            <person name="Han B."/>
            <person name="Liu H."/>
            <person name="Zheng D."/>
            <person name="Li Q."/>
            <person name="Dong W."/>
            <person name="Yan J."/>
            <person name="Gao M."/>
            <person name="Berry C."/>
            <person name="Yuan Z."/>
        </authorList>
    </citation>
    <scope>NUCLEOTIDE SEQUENCE [LARGE SCALE GENOMIC DNA]</scope>
    <source>
        <strain evidence="1 2">C3-41</strain>
    </source>
</reference>
<dbReference type="PROSITE" id="PS01137">
    <property type="entry name" value="TATD_1"/>
    <property type="match status" value="1"/>
</dbReference>
<evidence type="ECO:0000313" key="1">
    <source>
        <dbReference type="EMBL" id="ACA40535.1"/>
    </source>
</evidence>
<dbReference type="EnsemblBacteria" id="ACA40535">
    <property type="protein sequence ID" value="ACA40535"/>
    <property type="gene ID" value="Bsph_3012"/>
</dbReference>
<dbReference type="KEGG" id="lsp:Bsph_3012"/>
<dbReference type="InterPro" id="IPR018228">
    <property type="entry name" value="DNase_TatD-rel_CS"/>
</dbReference>
<sequence>MLIDAHIHLDQYKDVEIPSLLAEVEALIAVSMQLSSCQRRCI</sequence>
<protein>
    <submittedName>
        <fullName evidence="1">Uncharacterized protein</fullName>
    </submittedName>
</protein>
<accession>B1HP89</accession>
<dbReference type="Proteomes" id="UP000002164">
    <property type="component" value="Chromosome"/>
</dbReference>
<proteinExistence type="predicted"/>
<gene>
    <name evidence="1" type="ordered locus">Bsph_3012</name>
</gene>
<dbReference type="AlphaFoldDB" id="B1HP89"/>
<organism evidence="1 2">
    <name type="scientific">Lysinibacillus sphaericus (strain C3-41)</name>
    <dbReference type="NCBI Taxonomy" id="444177"/>
    <lineage>
        <taxon>Bacteria</taxon>
        <taxon>Bacillati</taxon>
        <taxon>Bacillota</taxon>
        <taxon>Bacilli</taxon>
        <taxon>Bacillales</taxon>
        <taxon>Bacillaceae</taxon>
        <taxon>Lysinibacillus</taxon>
    </lineage>
</organism>
<dbReference type="HOGENOM" id="CLU_3253673_0_0_9"/>